<accession>A0ACC6SHC5</accession>
<evidence type="ECO:0000313" key="1">
    <source>
        <dbReference type="EMBL" id="MEQ2529440.1"/>
    </source>
</evidence>
<gene>
    <name evidence="1" type="ORF">WMO40_22470</name>
</gene>
<evidence type="ECO:0000313" key="2">
    <source>
        <dbReference type="Proteomes" id="UP001439875"/>
    </source>
</evidence>
<dbReference type="EMBL" id="JBBMEW010000036">
    <property type="protein sequence ID" value="MEQ2529440.1"/>
    <property type="molecule type" value="Genomic_DNA"/>
</dbReference>
<name>A0ACC6SHC5_9BACI</name>
<keyword evidence="2" id="KW-1185">Reference proteome</keyword>
<reference evidence="1" key="1">
    <citation type="submission" date="2024-03" db="EMBL/GenBank/DDBJ databases">
        <title>Human intestinal bacterial collection.</title>
        <authorList>
            <person name="Pauvert C."/>
            <person name="Hitch T.C.A."/>
            <person name="Clavel T."/>
        </authorList>
    </citation>
    <scope>NUCLEOTIDE SEQUENCE</scope>
    <source>
        <strain evidence="1">CLA-AA-H227</strain>
    </source>
</reference>
<sequence>MKIGGNSIVVAVKGVILHKGKVLIVKRALDDYRGGTWECPGGKIDFGEDLEVALIREIEEEVGLAVTVDKILFATTFNTEPTRQVVILTYLCRSESQNVVLSVEHSEYLWATKEQLKEMLVTEIVADFEKNEVFDLEELL</sequence>
<dbReference type="Proteomes" id="UP001439875">
    <property type="component" value="Unassembled WGS sequence"/>
</dbReference>
<proteinExistence type="predicted"/>
<protein>
    <submittedName>
        <fullName evidence="1">NUDIX domain-containing protein</fullName>
    </submittedName>
</protein>
<organism evidence="1 2">
    <name type="scientific">Robertmurraya yapensis</name>
    <name type="common">ex Hitch et al 2024</name>
    <dbReference type="NCBI Taxonomy" id="3133160"/>
    <lineage>
        <taxon>Bacteria</taxon>
        <taxon>Bacillati</taxon>
        <taxon>Bacillota</taxon>
        <taxon>Bacilli</taxon>
        <taxon>Bacillales</taxon>
        <taxon>Bacillaceae</taxon>
        <taxon>Robertmurraya</taxon>
    </lineage>
</organism>
<comment type="caution">
    <text evidence="1">The sequence shown here is derived from an EMBL/GenBank/DDBJ whole genome shotgun (WGS) entry which is preliminary data.</text>
</comment>